<dbReference type="InterPro" id="IPR038718">
    <property type="entry name" value="SNF2-like_sf"/>
</dbReference>
<keyword evidence="3" id="KW-0347">Helicase</keyword>
<organism evidence="3 4">
    <name type="scientific">Pseudoglutamicibacter cumminsii</name>
    <dbReference type="NCBI Taxonomy" id="156979"/>
    <lineage>
        <taxon>Bacteria</taxon>
        <taxon>Bacillati</taxon>
        <taxon>Actinomycetota</taxon>
        <taxon>Actinomycetes</taxon>
        <taxon>Micrococcales</taxon>
        <taxon>Micrococcaceae</taxon>
        <taxon>Pseudoglutamicibacter</taxon>
    </lineage>
</organism>
<evidence type="ECO:0000313" key="4">
    <source>
        <dbReference type="Proteomes" id="UP001240483"/>
    </source>
</evidence>
<dbReference type="GO" id="GO:0005524">
    <property type="term" value="F:ATP binding"/>
    <property type="evidence" value="ECO:0007669"/>
    <property type="project" value="InterPro"/>
</dbReference>
<dbReference type="Proteomes" id="UP001240483">
    <property type="component" value="Unassembled WGS sequence"/>
</dbReference>
<dbReference type="PANTHER" id="PTHR45629">
    <property type="entry name" value="SNF2/RAD54 FAMILY MEMBER"/>
    <property type="match status" value="1"/>
</dbReference>
<dbReference type="PANTHER" id="PTHR45629:SF7">
    <property type="entry name" value="DNA EXCISION REPAIR PROTEIN ERCC-6-RELATED"/>
    <property type="match status" value="1"/>
</dbReference>
<reference evidence="3" key="1">
    <citation type="submission" date="2023-05" db="EMBL/GenBank/DDBJ databases">
        <title>Cataloging the Phylogenetic Diversity of Human Bladder Bacteria.</title>
        <authorList>
            <person name="Du J."/>
        </authorList>
    </citation>
    <scope>NUCLEOTIDE SEQUENCE</scope>
    <source>
        <strain evidence="3">UMB9978</strain>
    </source>
</reference>
<protein>
    <submittedName>
        <fullName evidence="3">DEAD/DEAH box helicase</fullName>
    </submittedName>
</protein>
<dbReference type="Pfam" id="PF00176">
    <property type="entry name" value="SNF2-rel_dom"/>
    <property type="match status" value="1"/>
</dbReference>
<comment type="caution">
    <text evidence="3">The sequence shown here is derived from an EMBL/GenBank/DDBJ whole genome shotgun (WGS) entry which is preliminary data.</text>
</comment>
<keyword evidence="1" id="KW-1133">Transmembrane helix</keyword>
<keyword evidence="3" id="KW-0067">ATP-binding</keyword>
<sequence>MRYEPHDYQRQATAFVEDHPQAAILLGMGLGKTVITLTAIWNLLLDSFQARRVLIVAPLRVARDTWPAEATKWDHLAGLTIAVAVGSKAQRVDALAAEAMVTVINRENVPWLVRHLGKAWPFDMVVIDELSSFKNHRAQRFKAFASVRPRLTRIVGLTGTPAANGLMDLWAQFRLLDEGQRLGRFITHYRNRWFVPDRRNGQQIFTYKPAPGAEDEIYEAISDITLSMRTTDYLRLPELTVTTKLVDLEPKERKAYERLRDEMVLDLDGQVIDAANAAALSGKLLQLASGAIYDEEGNTVVVHDRKLDALEDLVEAANGQPLLVAYWYRHDLQRITERFPQARELKTSSDIEAWNARQIPLALIHPASAGHGLNLQAGGNLLVWFSLTWSLELYQQTNARLYRQGQSEPVTITHLATTGTLDAAALSALESKNLTQAALIDAVTTELQPAKEHTECMS</sequence>
<dbReference type="SUPFAM" id="SSF52540">
    <property type="entry name" value="P-loop containing nucleoside triphosphate hydrolases"/>
    <property type="match status" value="2"/>
</dbReference>
<keyword evidence="1" id="KW-0812">Transmembrane</keyword>
<dbReference type="InterPro" id="IPR000330">
    <property type="entry name" value="SNF2_N"/>
</dbReference>
<dbReference type="PROSITE" id="PS51192">
    <property type="entry name" value="HELICASE_ATP_BIND_1"/>
    <property type="match status" value="1"/>
</dbReference>
<dbReference type="InterPro" id="IPR027417">
    <property type="entry name" value="P-loop_NTPase"/>
</dbReference>
<dbReference type="AlphaFoldDB" id="A0AAP4C8E9"/>
<keyword evidence="3" id="KW-0378">Hydrolase</keyword>
<gene>
    <name evidence="3" type="ORF">QP116_09190</name>
</gene>
<keyword evidence="1" id="KW-0472">Membrane</keyword>
<feature type="transmembrane region" description="Helical" evidence="1">
    <location>
        <begin position="22"/>
        <end position="45"/>
    </location>
</feature>
<keyword evidence="3" id="KW-0547">Nucleotide-binding</keyword>
<proteinExistence type="predicted"/>
<dbReference type="Gene3D" id="3.40.50.10810">
    <property type="entry name" value="Tandem AAA-ATPase domain"/>
    <property type="match status" value="1"/>
</dbReference>
<dbReference type="GO" id="GO:0004386">
    <property type="term" value="F:helicase activity"/>
    <property type="evidence" value="ECO:0007669"/>
    <property type="project" value="UniProtKB-KW"/>
</dbReference>
<dbReference type="RefSeq" id="WP_285333547.1">
    <property type="nucleotide sequence ID" value="NZ_JASODW010000016.1"/>
</dbReference>
<feature type="domain" description="Helicase ATP-binding" evidence="2">
    <location>
        <begin position="13"/>
        <end position="179"/>
    </location>
</feature>
<evidence type="ECO:0000259" key="2">
    <source>
        <dbReference type="PROSITE" id="PS51192"/>
    </source>
</evidence>
<evidence type="ECO:0000256" key="1">
    <source>
        <dbReference type="SAM" id="Phobius"/>
    </source>
</evidence>
<dbReference type="EMBL" id="JASODW010000016">
    <property type="protein sequence ID" value="MDK6275900.1"/>
    <property type="molecule type" value="Genomic_DNA"/>
</dbReference>
<accession>A0AAP4C8E9</accession>
<dbReference type="InterPro" id="IPR050496">
    <property type="entry name" value="SNF2_RAD54_helicase_repair"/>
</dbReference>
<dbReference type="InterPro" id="IPR014001">
    <property type="entry name" value="Helicase_ATP-bd"/>
</dbReference>
<dbReference type="Gene3D" id="3.40.50.300">
    <property type="entry name" value="P-loop containing nucleotide triphosphate hydrolases"/>
    <property type="match status" value="1"/>
</dbReference>
<name>A0AAP4C8E9_9MICC</name>
<evidence type="ECO:0000313" key="3">
    <source>
        <dbReference type="EMBL" id="MDK6275900.1"/>
    </source>
</evidence>
<dbReference type="SMART" id="SM00487">
    <property type="entry name" value="DEXDc"/>
    <property type="match status" value="1"/>
</dbReference>
<dbReference type="CDD" id="cd18013">
    <property type="entry name" value="DEXQc_bact_SNF2"/>
    <property type="match status" value="1"/>
</dbReference>